<accession>A0A5R9H2Z2</accession>
<evidence type="ECO:0000313" key="4">
    <source>
        <dbReference type="Proteomes" id="UP000306585"/>
    </source>
</evidence>
<keyword evidence="4" id="KW-1185">Reference proteome</keyword>
<dbReference type="OrthoDB" id="531568at2"/>
<sequence length="137" mass="14600">MKIKQSLARFALVGVVSGLLACSAEEPAPHVSIVQPLDGATVGRAVKVVMAVDGMKLHEAGEIIPGTGHFDLIVDGSYAPMGEMIVDDREHHHFEKGETEGTIHLLPGDHVLTLQFANGHDKSYGHALGHSITVHVK</sequence>
<feature type="domain" description="DUF4399" evidence="2">
    <location>
        <begin position="48"/>
        <end position="137"/>
    </location>
</feature>
<dbReference type="RefSeq" id="WP_138237879.1">
    <property type="nucleotide sequence ID" value="NZ_VBRY01000001.1"/>
</dbReference>
<evidence type="ECO:0000259" key="2">
    <source>
        <dbReference type="Pfam" id="PF14347"/>
    </source>
</evidence>
<organism evidence="3 4">
    <name type="scientific">Mariprofundus erugo</name>
    <dbReference type="NCBI Taxonomy" id="2528639"/>
    <lineage>
        <taxon>Bacteria</taxon>
        <taxon>Pseudomonadati</taxon>
        <taxon>Pseudomonadota</taxon>
        <taxon>Candidatius Mariprofundia</taxon>
        <taxon>Mariprofundales</taxon>
        <taxon>Mariprofundaceae</taxon>
        <taxon>Mariprofundus</taxon>
    </lineage>
</organism>
<gene>
    <name evidence="3" type="ORF">FEF65_00785</name>
</gene>
<evidence type="ECO:0000256" key="1">
    <source>
        <dbReference type="SAM" id="SignalP"/>
    </source>
</evidence>
<dbReference type="Pfam" id="PF14347">
    <property type="entry name" value="DUF4399"/>
    <property type="match status" value="1"/>
</dbReference>
<dbReference type="EMBL" id="VBRY01000001">
    <property type="protein sequence ID" value="TLS69064.1"/>
    <property type="molecule type" value="Genomic_DNA"/>
</dbReference>
<reference evidence="3 4" key="1">
    <citation type="journal article" date="2019" name="Appl. Environ. Microbiol.">
        <title>Environmental Evidence and Genomic Insight of Iron-oxidizing Bacteria Preference Towards More Corrosion Resistant Stainless Steel at Higher Salinities.</title>
        <authorList>
            <person name="Garrison C.E."/>
            <person name="Price K.A."/>
            <person name="Field E.K."/>
        </authorList>
    </citation>
    <scope>NUCLEOTIDE SEQUENCE [LARGE SCALE GENOMIC DNA]</scope>
    <source>
        <strain evidence="3 4">P3</strain>
    </source>
</reference>
<keyword evidence="1" id="KW-0732">Signal</keyword>
<dbReference type="PROSITE" id="PS51257">
    <property type="entry name" value="PROKAR_LIPOPROTEIN"/>
    <property type="match status" value="1"/>
</dbReference>
<name>A0A5R9H2Z2_9PROT</name>
<dbReference type="Proteomes" id="UP000306585">
    <property type="component" value="Unassembled WGS sequence"/>
</dbReference>
<protein>
    <submittedName>
        <fullName evidence="3">DUF4399 domain-containing protein</fullName>
    </submittedName>
</protein>
<proteinExistence type="predicted"/>
<dbReference type="AlphaFoldDB" id="A0A5R9H2Z2"/>
<dbReference type="InterPro" id="IPR025512">
    <property type="entry name" value="DUF4399"/>
</dbReference>
<comment type="caution">
    <text evidence="3">The sequence shown here is derived from an EMBL/GenBank/DDBJ whole genome shotgun (WGS) entry which is preliminary data.</text>
</comment>
<feature type="chain" id="PRO_5024360242" evidence="1">
    <location>
        <begin position="22"/>
        <end position="137"/>
    </location>
</feature>
<feature type="signal peptide" evidence="1">
    <location>
        <begin position="1"/>
        <end position="21"/>
    </location>
</feature>
<evidence type="ECO:0000313" key="3">
    <source>
        <dbReference type="EMBL" id="TLS69064.1"/>
    </source>
</evidence>